<feature type="region of interest" description="Disordered" evidence="1">
    <location>
        <begin position="397"/>
        <end position="500"/>
    </location>
</feature>
<evidence type="ECO:0000256" key="1">
    <source>
        <dbReference type="SAM" id="MobiDB-lite"/>
    </source>
</evidence>
<organism evidence="2 3">
    <name type="scientific">Mycena belliarum</name>
    <dbReference type="NCBI Taxonomy" id="1033014"/>
    <lineage>
        <taxon>Eukaryota</taxon>
        <taxon>Fungi</taxon>
        <taxon>Dikarya</taxon>
        <taxon>Basidiomycota</taxon>
        <taxon>Agaricomycotina</taxon>
        <taxon>Agaricomycetes</taxon>
        <taxon>Agaricomycetidae</taxon>
        <taxon>Agaricales</taxon>
        <taxon>Marasmiineae</taxon>
        <taxon>Mycenaceae</taxon>
        <taxon>Mycena</taxon>
    </lineage>
</organism>
<feature type="compositionally biased region" description="Basic and acidic residues" evidence="1">
    <location>
        <begin position="462"/>
        <end position="488"/>
    </location>
</feature>
<feature type="compositionally biased region" description="Low complexity" evidence="1">
    <location>
        <begin position="237"/>
        <end position="246"/>
    </location>
</feature>
<dbReference type="Proteomes" id="UP001222325">
    <property type="component" value="Unassembled WGS sequence"/>
</dbReference>
<dbReference type="AlphaFoldDB" id="A0AAD6UGS9"/>
<feature type="compositionally biased region" description="Low complexity" evidence="1">
    <location>
        <begin position="253"/>
        <end position="297"/>
    </location>
</feature>
<sequence length="576" mass="62715">MVQLLLASTKGNHGVRYFPYSGYLGLTTLKVDGVVRTKLDADLKPLQAKSITVSVRCYEARLGRLGVVHSNVLVDYTQVLWSKPEDGNDYADLGDLELPFRILIPAKVAGFSTTSFVEFRCTWRVEAIINHVPILGVGSRQMKHSELPLLRFGQPLNYEPSTSVARPMLHCETSHPNCPPIRYSVNSPTTPIGPLDLVSIQIHLLPSDPGVSFRSASAIIERRMRFMDPASPPSTPTPLTNTSSLPHASPFASSQQSSSLPIPQRTSSSSSSLSYSPSSSHSDSSSQFSSSATLQPSDSRNSASAHVNCVAGSESSGLFARADSGVWTKTLTCQWPATKPHRWAVGETIESQLISVKFFVRVKIIVSSSLGTESLELEEQELWVVSTNEAERQLALSKYNDATDGARSKSKSPRRSRRLHDDAPPIPASTSRAQHSPRVSTSLHYSPATSKPPRRPHTSAGPRDKSRTGASVSEHEAEANKMNSEDVFRRRRGARPGTGADAEIAASHSAGMGYFNKPRTVTAIDSGESASSRSLSTSTSSADSNPSDEVREWEEELIRIELRSRRSSVWPHSATQ</sequence>
<feature type="compositionally biased region" description="Low complexity" evidence="1">
    <location>
        <begin position="526"/>
        <end position="547"/>
    </location>
</feature>
<gene>
    <name evidence="2" type="ORF">B0H15DRAFT_772395</name>
</gene>
<keyword evidence="3" id="KW-1185">Reference proteome</keyword>
<dbReference type="EMBL" id="JARJCN010000009">
    <property type="protein sequence ID" value="KAJ7098090.1"/>
    <property type="molecule type" value="Genomic_DNA"/>
</dbReference>
<proteinExistence type="predicted"/>
<feature type="region of interest" description="Disordered" evidence="1">
    <location>
        <begin position="525"/>
        <end position="552"/>
    </location>
</feature>
<reference evidence="2" key="1">
    <citation type="submission" date="2023-03" db="EMBL/GenBank/DDBJ databases">
        <title>Massive genome expansion in bonnet fungi (Mycena s.s.) driven by repeated elements and novel gene families across ecological guilds.</title>
        <authorList>
            <consortium name="Lawrence Berkeley National Laboratory"/>
            <person name="Harder C.B."/>
            <person name="Miyauchi S."/>
            <person name="Viragh M."/>
            <person name="Kuo A."/>
            <person name="Thoen E."/>
            <person name="Andreopoulos B."/>
            <person name="Lu D."/>
            <person name="Skrede I."/>
            <person name="Drula E."/>
            <person name="Henrissat B."/>
            <person name="Morin E."/>
            <person name="Kohler A."/>
            <person name="Barry K."/>
            <person name="LaButti K."/>
            <person name="Morin E."/>
            <person name="Salamov A."/>
            <person name="Lipzen A."/>
            <person name="Mereny Z."/>
            <person name="Hegedus B."/>
            <person name="Baldrian P."/>
            <person name="Stursova M."/>
            <person name="Weitz H."/>
            <person name="Taylor A."/>
            <person name="Grigoriev I.V."/>
            <person name="Nagy L.G."/>
            <person name="Martin F."/>
            <person name="Kauserud H."/>
        </authorList>
    </citation>
    <scope>NUCLEOTIDE SEQUENCE</scope>
    <source>
        <strain evidence="2">CBHHK173m</strain>
    </source>
</reference>
<feature type="compositionally biased region" description="Polar residues" evidence="1">
    <location>
        <begin position="428"/>
        <end position="449"/>
    </location>
</feature>
<evidence type="ECO:0000313" key="3">
    <source>
        <dbReference type="Proteomes" id="UP001222325"/>
    </source>
</evidence>
<name>A0AAD6UGS9_9AGAR</name>
<protein>
    <submittedName>
        <fullName evidence="2">Uncharacterized protein</fullName>
    </submittedName>
</protein>
<evidence type="ECO:0000313" key="2">
    <source>
        <dbReference type="EMBL" id="KAJ7098090.1"/>
    </source>
</evidence>
<feature type="region of interest" description="Disordered" evidence="1">
    <location>
        <begin position="227"/>
        <end position="302"/>
    </location>
</feature>
<feature type="compositionally biased region" description="Basic residues" evidence="1">
    <location>
        <begin position="408"/>
        <end position="418"/>
    </location>
</feature>
<accession>A0AAD6UGS9</accession>
<comment type="caution">
    <text evidence="2">The sequence shown here is derived from an EMBL/GenBank/DDBJ whole genome shotgun (WGS) entry which is preliminary data.</text>
</comment>